<name>A0A1I1ZAZ2_9BURK</name>
<dbReference type="Pfam" id="PF04355">
    <property type="entry name" value="BamE"/>
    <property type="match status" value="1"/>
</dbReference>
<dbReference type="InterPro" id="IPR006665">
    <property type="entry name" value="OmpA-like"/>
</dbReference>
<feature type="chain" id="PRO_5011669923" evidence="6">
    <location>
        <begin position="32"/>
        <end position="304"/>
    </location>
</feature>
<dbReference type="InterPro" id="IPR006664">
    <property type="entry name" value="OMP_bac"/>
</dbReference>
<evidence type="ECO:0000256" key="5">
    <source>
        <dbReference type="PROSITE-ProRule" id="PRU00473"/>
    </source>
</evidence>
<protein>
    <submittedName>
        <fullName evidence="8">Outer membrane protein OmpA</fullName>
    </submittedName>
</protein>
<evidence type="ECO:0000313" key="8">
    <source>
        <dbReference type="EMBL" id="SFE29014.1"/>
    </source>
</evidence>
<evidence type="ECO:0000256" key="3">
    <source>
        <dbReference type="ARBA" id="ARBA00023136"/>
    </source>
</evidence>
<feature type="signal peptide" evidence="6">
    <location>
        <begin position="1"/>
        <end position="31"/>
    </location>
</feature>
<dbReference type="PANTHER" id="PTHR30329">
    <property type="entry name" value="STATOR ELEMENT OF FLAGELLAR MOTOR COMPLEX"/>
    <property type="match status" value="1"/>
</dbReference>
<dbReference type="GO" id="GO:0009279">
    <property type="term" value="C:cell outer membrane"/>
    <property type="evidence" value="ECO:0007669"/>
    <property type="project" value="UniProtKB-SubCell"/>
</dbReference>
<evidence type="ECO:0000256" key="2">
    <source>
        <dbReference type="ARBA" id="ARBA00022729"/>
    </source>
</evidence>
<keyword evidence="3 5" id="KW-0472">Membrane</keyword>
<dbReference type="STRING" id="1177982.SAMN04489711_10137"/>
<feature type="domain" description="OmpA-like" evidence="7">
    <location>
        <begin position="169"/>
        <end position="301"/>
    </location>
</feature>
<keyword evidence="9" id="KW-1185">Reference proteome</keyword>
<keyword evidence="2 6" id="KW-0732">Signal</keyword>
<dbReference type="PROSITE" id="PS51123">
    <property type="entry name" value="OMPA_2"/>
    <property type="match status" value="1"/>
</dbReference>
<dbReference type="OrthoDB" id="5360144at2"/>
<dbReference type="Gene3D" id="3.30.1330.60">
    <property type="entry name" value="OmpA-like domain"/>
    <property type="match status" value="1"/>
</dbReference>
<dbReference type="Proteomes" id="UP000199119">
    <property type="component" value="Unassembled WGS sequence"/>
</dbReference>
<evidence type="ECO:0000313" key="9">
    <source>
        <dbReference type="Proteomes" id="UP000199119"/>
    </source>
</evidence>
<dbReference type="InterPro" id="IPR036737">
    <property type="entry name" value="OmpA-like_sf"/>
</dbReference>
<dbReference type="PRINTS" id="PR01021">
    <property type="entry name" value="OMPADOMAIN"/>
</dbReference>
<comment type="subcellular location">
    <subcellularLocation>
        <location evidence="1">Cell outer membrane</location>
    </subcellularLocation>
</comment>
<evidence type="ECO:0000256" key="4">
    <source>
        <dbReference type="ARBA" id="ARBA00023237"/>
    </source>
</evidence>
<dbReference type="InterPro" id="IPR050330">
    <property type="entry name" value="Bact_OuterMem_StrucFunc"/>
</dbReference>
<dbReference type="CDD" id="cd07185">
    <property type="entry name" value="OmpA_C-like"/>
    <property type="match status" value="1"/>
</dbReference>
<dbReference type="RefSeq" id="WP_092936421.1">
    <property type="nucleotide sequence ID" value="NZ_FONX01000001.1"/>
</dbReference>
<dbReference type="PROSITE" id="PS51257">
    <property type="entry name" value="PROKAR_LIPOPROTEIN"/>
    <property type="match status" value="1"/>
</dbReference>
<dbReference type="Gene3D" id="3.30.1450.10">
    <property type="match status" value="1"/>
</dbReference>
<evidence type="ECO:0000259" key="7">
    <source>
        <dbReference type="PROSITE" id="PS51123"/>
    </source>
</evidence>
<keyword evidence="4" id="KW-0998">Cell outer membrane</keyword>
<proteinExistence type="predicted"/>
<accession>A0A1I1ZAZ2</accession>
<dbReference type="EMBL" id="FONX01000001">
    <property type="protein sequence ID" value="SFE29014.1"/>
    <property type="molecule type" value="Genomic_DNA"/>
</dbReference>
<dbReference type="PANTHER" id="PTHR30329:SF21">
    <property type="entry name" value="LIPOPROTEIN YIAD-RELATED"/>
    <property type="match status" value="1"/>
</dbReference>
<organism evidence="8 9">
    <name type="scientific">Paracidovorax wautersii</name>
    <dbReference type="NCBI Taxonomy" id="1177982"/>
    <lineage>
        <taxon>Bacteria</taxon>
        <taxon>Pseudomonadati</taxon>
        <taxon>Pseudomonadota</taxon>
        <taxon>Betaproteobacteria</taxon>
        <taxon>Burkholderiales</taxon>
        <taxon>Comamonadaceae</taxon>
        <taxon>Paracidovorax</taxon>
    </lineage>
</organism>
<dbReference type="AlphaFoldDB" id="A0A1I1ZAZ2"/>
<dbReference type="Pfam" id="PF00691">
    <property type="entry name" value="OmpA"/>
    <property type="match status" value="1"/>
</dbReference>
<evidence type="ECO:0000256" key="1">
    <source>
        <dbReference type="ARBA" id="ARBA00004442"/>
    </source>
</evidence>
<dbReference type="InterPro" id="IPR007450">
    <property type="entry name" value="BamE_dom"/>
</dbReference>
<dbReference type="SUPFAM" id="SSF103088">
    <property type="entry name" value="OmpA-like"/>
    <property type="match status" value="1"/>
</dbReference>
<dbReference type="InterPro" id="IPR037873">
    <property type="entry name" value="BamE-like"/>
</dbReference>
<gene>
    <name evidence="8" type="ORF">SAMN04489711_10137</name>
</gene>
<sequence length="304" mass="32261">MKEQSRSMLRAAKTVAVTATVLLLAACGTLSQGISQDGAQAQQLLWPAPQDTNGLHSQGTYPTPQAIASIHPGMNKSQLQALIGPPHFGEAYGTREWDYLFHLRLPGQSGFLVCQLKLLYGEDGTVGSQHWRPASCAPQEPAAPVAAAPAAAPAPAPLPALINEPAAPAEPERRTLRASALFRFNGSSVADILPEGQRELQALSALLLDPQRRLASVRVLAHTDRLGTAAYNQALSQQRAASVAEYLRQRGVDPARIAAVGLGAGDPVSVGCEKKAKASRQALIDCLAPDRRVVFEIRWQPAAA</sequence>
<evidence type="ECO:0000256" key="6">
    <source>
        <dbReference type="SAM" id="SignalP"/>
    </source>
</evidence>
<reference evidence="9" key="1">
    <citation type="submission" date="2016-10" db="EMBL/GenBank/DDBJ databases">
        <authorList>
            <person name="Varghese N."/>
            <person name="Submissions S."/>
        </authorList>
    </citation>
    <scope>NUCLEOTIDE SEQUENCE [LARGE SCALE GENOMIC DNA]</scope>
    <source>
        <strain evidence="9">DSM 27981</strain>
    </source>
</reference>